<dbReference type="NCBIfam" id="TIGR01534">
    <property type="entry name" value="GAPDH-I"/>
    <property type="match status" value="1"/>
</dbReference>
<evidence type="ECO:0000256" key="4">
    <source>
        <dbReference type="PIRSR" id="PIRSR000149-1"/>
    </source>
</evidence>
<dbReference type="GO" id="GO:0006006">
    <property type="term" value="P:glucose metabolic process"/>
    <property type="evidence" value="ECO:0007669"/>
    <property type="project" value="InterPro"/>
</dbReference>
<evidence type="ECO:0000256" key="1">
    <source>
        <dbReference type="ARBA" id="ARBA00007406"/>
    </source>
</evidence>
<dbReference type="Proteomes" id="UP000031258">
    <property type="component" value="Unassembled WGS sequence"/>
</dbReference>
<dbReference type="PATRIC" id="fig|86105.3.peg.325"/>
<evidence type="ECO:0000256" key="2">
    <source>
        <dbReference type="ARBA" id="ARBA00011881"/>
    </source>
</evidence>
<dbReference type="GO" id="GO:0050661">
    <property type="term" value="F:NADP binding"/>
    <property type="evidence" value="ECO:0007669"/>
    <property type="project" value="InterPro"/>
</dbReference>
<dbReference type="PIRSF" id="PIRSF000149">
    <property type="entry name" value="GAP_DH"/>
    <property type="match status" value="1"/>
</dbReference>
<evidence type="ECO:0000256" key="6">
    <source>
        <dbReference type="PIRSR" id="PIRSR000149-3"/>
    </source>
</evidence>
<evidence type="ECO:0000256" key="8">
    <source>
        <dbReference type="RuleBase" id="RU000397"/>
    </source>
</evidence>
<keyword evidence="11" id="KW-1185">Reference proteome</keyword>
<accession>A0A0C1R0S0</accession>
<dbReference type="CDD" id="cd18126">
    <property type="entry name" value="GAPDH_I_C"/>
    <property type="match status" value="1"/>
</dbReference>
<evidence type="ECO:0000313" key="10">
    <source>
        <dbReference type="EMBL" id="KIE05910.1"/>
    </source>
</evidence>
<dbReference type="CDD" id="cd05214">
    <property type="entry name" value="GAPDH_I_N"/>
    <property type="match status" value="1"/>
</dbReference>
<dbReference type="SUPFAM" id="SSF55347">
    <property type="entry name" value="Glyceraldehyde-3-phosphate dehydrogenase-like, C-terminal domain"/>
    <property type="match status" value="1"/>
</dbReference>
<evidence type="ECO:0000256" key="5">
    <source>
        <dbReference type="PIRSR" id="PIRSR000149-2"/>
    </source>
</evidence>
<comment type="subunit">
    <text evidence="2">Homotetramer.</text>
</comment>
<organism evidence="10 11">
    <name type="scientific">Candidatus Jidaibacter acanthamoebae</name>
    <dbReference type="NCBI Taxonomy" id="86105"/>
    <lineage>
        <taxon>Bacteria</taxon>
        <taxon>Pseudomonadati</taxon>
        <taxon>Pseudomonadota</taxon>
        <taxon>Alphaproteobacteria</taxon>
        <taxon>Rickettsiales</taxon>
        <taxon>Candidatus Midichloriaceae</taxon>
        <taxon>Candidatus Jidaibacter</taxon>
    </lineage>
</organism>
<dbReference type="SUPFAM" id="SSF51735">
    <property type="entry name" value="NAD(P)-binding Rossmann-fold domains"/>
    <property type="match status" value="1"/>
</dbReference>
<dbReference type="Gene3D" id="3.30.360.10">
    <property type="entry name" value="Dihydrodipicolinate Reductase, domain 2"/>
    <property type="match status" value="1"/>
</dbReference>
<dbReference type="InterPro" id="IPR036291">
    <property type="entry name" value="NAD(P)-bd_dom_sf"/>
</dbReference>
<gene>
    <name evidence="10" type="primary">gapB_2</name>
    <name evidence="10" type="ORF">NF27_CG00900</name>
</gene>
<feature type="binding site" evidence="5">
    <location>
        <begin position="154"/>
        <end position="156"/>
    </location>
    <ligand>
        <name>D-glyceraldehyde 3-phosphate</name>
        <dbReference type="ChEBI" id="CHEBI:59776"/>
    </ligand>
</feature>
<dbReference type="Pfam" id="PF00044">
    <property type="entry name" value="Gp_dh_N"/>
    <property type="match status" value="1"/>
</dbReference>
<dbReference type="FunFam" id="3.40.50.720:FF:000001">
    <property type="entry name" value="Glyceraldehyde-3-phosphate dehydrogenase"/>
    <property type="match status" value="1"/>
</dbReference>
<dbReference type="InterPro" id="IPR020829">
    <property type="entry name" value="GlycerAld_3-P_DH_cat"/>
</dbReference>
<dbReference type="SMART" id="SM00846">
    <property type="entry name" value="Gp_dh_N"/>
    <property type="match status" value="1"/>
</dbReference>
<dbReference type="RefSeq" id="WP_039455169.1">
    <property type="nucleotide sequence ID" value="NZ_JSWE01000058.1"/>
</dbReference>
<comment type="similarity">
    <text evidence="1 8">Belongs to the glyceraldehyde-3-phosphate dehydrogenase family.</text>
</comment>
<evidence type="ECO:0000313" key="11">
    <source>
        <dbReference type="Proteomes" id="UP000031258"/>
    </source>
</evidence>
<feature type="domain" description="Glyceraldehyde 3-phosphate dehydrogenase NAD(P) binding" evidence="9">
    <location>
        <begin position="4"/>
        <end position="155"/>
    </location>
</feature>
<dbReference type="Gene3D" id="3.40.50.720">
    <property type="entry name" value="NAD(P)-binding Rossmann-like Domain"/>
    <property type="match status" value="1"/>
</dbReference>
<feature type="binding site" evidence="5">
    <location>
        <position position="185"/>
    </location>
    <ligand>
        <name>D-glyceraldehyde 3-phosphate</name>
        <dbReference type="ChEBI" id="CHEBI:59776"/>
    </ligand>
</feature>
<dbReference type="InterPro" id="IPR020828">
    <property type="entry name" value="GlycerAld_3-P_DH_NAD(P)-bd"/>
</dbReference>
<dbReference type="STRING" id="86105.NF27_CG00900"/>
<dbReference type="InterPro" id="IPR020831">
    <property type="entry name" value="GlycerAld/Erythrose_P_DH"/>
</dbReference>
<evidence type="ECO:0000256" key="3">
    <source>
        <dbReference type="ARBA" id="ARBA00023002"/>
    </source>
</evidence>
<keyword evidence="6" id="KW-0547">Nucleotide-binding</keyword>
<name>A0A0C1R0S0_9RICK</name>
<protein>
    <submittedName>
        <fullName evidence="10">Glyceraldehyde-3-phosphate dehydrogenase B</fullName>
        <ecNumber evidence="10">1.2.1.12</ecNumber>
    </submittedName>
</protein>
<sequence length="337" mass="36935">MTQTRIAINGFGRIGRCILRALVADERKDIEIVAINAGMGDIDLHLHLLKYDSTHGPLRNVEKISDTVIKIGHREIPILLETDPAKIVWDKYNVDIVMECSGVFTKREAAAKHIASGAKKVIVSAPCDDADKTIVYGVNEHILTSHDKVISIGSCTTNCLAPVAKVLNDFIGIESGFMTTIHSYTNDQNVLDSIHKDKRRARACALSMIPTSTGAAKALGLVLPELNGKLDGTAIRVPTPNVSMVDLKFVSRNNTSANEINETIKEACKGHIGLVLDYTAEELVSVDFNHNTKSSIFDLTQTKVVNNNFCRVASWYDNEWGFSNRMLDVAALFGSLK</sequence>
<reference evidence="10 11" key="1">
    <citation type="submission" date="2014-11" db="EMBL/GenBank/DDBJ databases">
        <title>A Rickettsiales Symbiont of Amoebae With Ancient Features.</title>
        <authorList>
            <person name="Schulz F."/>
            <person name="Martijn J."/>
            <person name="Wascher F."/>
            <person name="Kostanjsek R."/>
            <person name="Ettema T.J."/>
            <person name="Horn M."/>
        </authorList>
    </citation>
    <scope>NUCLEOTIDE SEQUENCE [LARGE SCALE GENOMIC DNA]</scope>
    <source>
        <strain evidence="10 11">UWC36</strain>
    </source>
</reference>
<evidence type="ECO:0000256" key="7">
    <source>
        <dbReference type="PIRSR" id="PIRSR000149-4"/>
    </source>
</evidence>
<feature type="binding site" evidence="6">
    <location>
        <position position="124"/>
    </location>
    <ligand>
        <name>NAD(+)</name>
        <dbReference type="ChEBI" id="CHEBI:57540"/>
    </ligand>
</feature>
<dbReference type="InterPro" id="IPR006424">
    <property type="entry name" value="Glyceraldehyde-3-P_DH_1"/>
</dbReference>
<dbReference type="GO" id="GO:0004365">
    <property type="term" value="F:glyceraldehyde-3-phosphate dehydrogenase (NAD+) (phosphorylating) activity"/>
    <property type="evidence" value="ECO:0007669"/>
    <property type="project" value="UniProtKB-EC"/>
</dbReference>
<dbReference type="PANTHER" id="PTHR43148">
    <property type="entry name" value="GLYCERALDEHYDE-3-PHOSPHATE DEHYDROGENASE 2"/>
    <property type="match status" value="1"/>
</dbReference>
<dbReference type="FunFam" id="3.30.360.10:FF:000002">
    <property type="entry name" value="Glyceraldehyde-3-phosphate dehydrogenase"/>
    <property type="match status" value="1"/>
</dbReference>
<feature type="active site" description="Nucleophile" evidence="4">
    <location>
        <position position="155"/>
    </location>
</feature>
<dbReference type="GO" id="GO:0051287">
    <property type="term" value="F:NAD binding"/>
    <property type="evidence" value="ECO:0007669"/>
    <property type="project" value="InterPro"/>
</dbReference>
<feature type="binding site" evidence="5">
    <location>
        <position position="236"/>
    </location>
    <ligand>
        <name>D-glyceraldehyde 3-phosphate</name>
        <dbReference type="ChEBI" id="CHEBI:59776"/>
    </ligand>
</feature>
<dbReference type="EMBL" id="JSWE01000058">
    <property type="protein sequence ID" value="KIE05910.1"/>
    <property type="molecule type" value="Genomic_DNA"/>
</dbReference>
<comment type="caution">
    <text evidence="10">The sequence shown here is derived from an EMBL/GenBank/DDBJ whole genome shotgun (WGS) entry which is preliminary data.</text>
</comment>
<proteinExistence type="inferred from homology"/>
<evidence type="ECO:0000259" key="9">
    <source>
        <dbReference type="SMART" id="SM00846"/>
    </source>
</evidence>
<feature type="binding site" evidence="6">
    <location>
        <position position="318"/>
    </location>
    <ligand>
        <name>NAD(+)</name>
        <dbReference type="ChEBI" id="CHEBI:57540"/>
    </ligand>
</feature>
<dbReference type="OrthoDB" id="9803304at2"/>
<feature type="site" description="Activates thiol group during catalysis" evidence="7">
    <location>
        <position position="182"/>
    </location>
</feature>
<dbReference type="PRINTS" id="PR00078">
    <property type="entry name" value="G3PDHDRGNASE"/>
</dbReference>
<dbReference type="Pfam" id="PF02800">
    <property type="entry name" value="Gp_dh_C"/>
    <property type="match status" value="1"/>
</dbReference>
<dbReference type="AlphaFoldDB" id="A0A0C1R0S0"/>
<feature type="binding site" evidence="6">
    <location>
        <begin position="13"/>
        <end position="14"/>
    </location>
    <ligand>
        <name>NAD(+)</name>
        <dbReference type="ChEBI" id="CHEBI:57540"/>
    </ligand>
</feature>
<dbReference type="EC" id="1.2.1.12" evidence="10"/>
<keyword evidence="3 10" id="KW-0560">Oxidoreductase</keyword>
<feature type="binding site" evidence="5">
    <location>
        <begin position="213"/>
        <end position="214"/>
    </location>
    <ligand>
        <name>D-glyceraldehyde 3-phosphate</name>
        <dbReference type="ChEBI" id="CHEBI:59776"/>
    </ligand>
</feature>
<keyword evidence="6" id="KW-0520">NAD</keyword>